<protein>
    <submittedName>
        <fullName evidence="1">Uncharacterized protein</fullName>
    </submittedName>
</protein>
<reference evidence="1" key="1">
    <citation type="submission" date="2021-05" db="EMBL/GenBank/DDBJ databases">
        <authorList>
            <person name="Pan Q."/>
            <person name="Jouanno E."/>
            <person name="Zahm M."/>
            <person name="Klopp C."/>
            <person name="Cabau C."/>
            <person name="Louis A."/>
            <person name="Berthelot C."/>
            <person name="Parey E."/>
            <person name="Roest Crollius H."/>
            <person name="Montfort J."/>
            <person name="Robinson-Rechavi M."/>
            <person name="Bouchez O."/>
            <person name="Lampietro C."/>
            <person name="Lopez Roques C."/>
            <person name="Donnadieu C."/>
            <person name="Postlethwait J."/>
            <person name="Bobe J."/>
            <person name="Dillon D."/>
            <person name="Chandos A."/>
            <person name="von Hippel F."/>
            <person name="Guiguen Y."/>
        </authorList>
    </citation>
    <scope>NUCLEOTIDE SEQUENCE</scope>
    <source>
        <strain evidence="1">YG-Jan2019</strain>
    </source>
</reference>
<dbReference type="Proteomes" id="UP001157502">
    <property type="component" value="Chromosome 26"/>
</dbReference>
<evidence type="ECO:0000313" key="2">
    <source>
        <dbReference type="Proteomes" id="UP001157502"/>
    </source>
</evidence>
<dbReference type="EMBL" id="CM055753">
    <property type="protein sequence ID" value="KAJ7991979.1"/>
    <property type="molecule type" value="Genomic_DNA"/>
</dbReference>
<keyword evidence="2" id="KW-1185">Reference proteome</keyword>
<evidence type="ECO:0000313" key="1">
    <source>
        <dbReference type="EMBL" id="KAJ7991979.1"/>
    </source>
</evidence>
<gene>
    <name evidence="1" type="ORF">DPEC_G00289460</name>
</gene>
<name>A0ACC2FKR1_DALPE</name>
<proteinExistence type="predicted"/>
<organism evidence="1 2">
    <name type="scientific">Dallia pectoralis</name>
    <name type="common">Alaska blackfish</name>
    <dbReference type="NCBI Taxonomy" id="75939"/>
    <lineage>
        <taxon>Eukaryota</taxon>
        <taxon>Metazoa</taxon>
        <taxon>Chordata</taxon>
        <taxon>Craniata</taxon>
        <taxon>Vertebrata</taxon>
        <taxon>Euteleostomi</taxon>
        <taxon>Actinopterygii</taxon>
        <taxon>Neopterygii</taxon>
        <taxon>Teleostei</taxon>
        <taxon>Protacanthopterygii</taxon>
        <taxon>Esociformes</taxon>
        <taxon>Umbridae</taxon>
        <taxon>Dallia</taxon>
    </lineage>
</organism>
<sequence>MAAVLKHCLYTPRAPIRHGIYSQVVVVDRTVYISGQVGMDVTSGLLVEGGVENQAKQALINMEEILKAAGCSYNNVVKVTLLLADINDYMKVTSVYNTFFSRNLPASTAYQVSALPRGGLVEMEAIAVLGPISDS</sequence>
<accession>A0ACC2FKR1</accession>
<comment type="caution">
    <text evidence="1">The sequence shown here is derived from an EMBL/GenBank/DDBJ whole genome shotgun (WGS) entry which is preliminary data.</text>
</comment>